<dbReference type="Proteomes" id="UP001234989">
    <property type="component" value="Chromosome 4"/>
</dbReference>
<feature type="domain" description="Reverse transcriptase zinc-binding" evidence="1">
    <location>
        <begin position="1"/>
        <end position="57"/>
    </location>
</feature>
<keyword evidence="3" id="KW-1185">Reference proteome</keyword>
<proteinExistence type="predicted"/>
<name>A0AAF0QPH4_SOLVR</name>
<feature type="non-terminal residue" evidence="2">
    <location>
        <position position="1"/>
    </location>
</feature>
<evidence type="ECO:0000313" key="2">
    <source>
        <dbReference type="EMBL" id="WMV24326.1"/>
    </source>
</evidence>
<protein>
    <recommendedName>
        <fullName evidence="1">Reverse transcriptase zinc-binding domain-containing protein</fullName>
    </recommendedName>
</protein>
<evidence type="ECO:0000313" key="3">
    <source>
        <dbReference type="Proteomes" id="UP001234989"/>
    </source>
</evidence>
<dbReference type="EMBL" id="CP133615">
    <property type="protein sequence ID" value="WMV24326.1"/>
    <property type="molecule type" value="Genomic_DNA"/>
</dbReference>
<reference evidence="2" key="1">
    <citation type="submission" date="2023-08" db="EMBL/GenBank/DDBJ databases">
        <title>A de novo genome assembly of Solanum verrucosum Schlechtendal, a Mexican diploid species geographically isolated from the other diploid A-genome species in potato relatives.</title>
        <authorList>
            <person name="Hosaka K."/>
        </authorList>
    </citation>
    <scope>NUCLEOTIDE SEQUENCE</scope>
    <source>
        <tissue evidence="2">Young leaves</tissue>
    </source>
</reference>
<dbReference type="AlphaFoldDB" id="A0AAF0QPH4"/>
<evidence type="ECO:0000259" key="1">
    <source>
        <dbReference type="Pfam" id="PF13966"/>
    </source>
</evidence>
<accession>A0AAF0QPH4</accession>
<sequence length="154" mass="18271">PTKIKCFVWLVAKRACLTQEVLQRKGVQLVPRCFLCNETNETNNHLFLHCRVTGQLWSLFLRLTGNSWTMPEHTADLLSCWIRRGGSKSQKKWWRIIPACIWWSVWKERNGRCYKNKSNSIQKVKENCIAYLYFWCKQECIEEVEQLVDMLGSL</sequence>
<dbReference type="Pfam" id="PF13966">
    <property type="entry name" value="zf-RVT"/>
    <property type="match status" value="1"/>
</dbReference>
<gene>
    <name evidence="2" type="ORF">MTR67_017711</name>
</gene>
<dbReference type="InterPro" id="IPR026960">
    <property type="entry name" value="RVT-Znf"/>
</dbReference>
<organism evidence="2 3">
    <name type="scientific">Solanum verrucosum</name>
    <dbReference type="NCBI Taxonomy" id="315347"/>
    <lineage>
        <taxon>Eukaryota</taxon>
        <taxon>Viridiplantae</taxon>
        <taxon>Streptophyta</taxon>
        <taxon>Embryophyta</taxon>
        <taxon>Tracheophyta</taxon>
        <taxon>Spermatophyta</taxon>
        <taxon>Magnoliopsida</taxon>
        <taxon>eudicotyledons</taxon>
        <taxon>Gunneridae</taxon>
        <taxon>Pentapetalae</taxon>
        <taxon>asterids</taxon>
        <taxon>lamiids</taxon>
        <taxon>Solanales</taxon>
        <taxon>Solanaceae</taxon>
        <taxon>Solanoideae</taxon>
        <taxon>Solaneae</taxon>
        <taxon>Solanum</taxon>
    </lineage>
</organism>